<gene>
    <name evidence="3" type="ORF">D7W81_26100</name>
</gene>
<protein>
    <submittedName>
        <fullName evidence="3">DUF3592 domain-containing protein</fullName>
    </submittedName>
</protein>
<evidence type="ECO:0000259" key="2">
    <source>
        <dbReference type="Pfam" id="PF24315"/>
    </source>
</evidence>
<evidence type="ECO:0000256" key="1">
    <source>
        <dbReference type="SAM" id="Phobius"/>
    </source>
</evidence>
<feature type="transmembrane region" description="Helical" evidence="1">
    <location>
        <begin position="112"/>
        <end position="137"/>
    </location>
</feature>
<keyword evidence="1" id="KW-0812">Transmembrane</keyword>
<keyword evidence="1" id="KW-1133">Transmembrane helix</keyword>
<sequence length="147" mass="16096">MALFAARVLGATFVVLGVSLLVLTWGSYRRDMALLGEGLHAEGTVVKKEFFAASDDSDYILVYAFTPEGGTRQEHRRHISSELWKRLRVGDRIQVQYGQGDPRRSFPEGHGVMSLGLALFFSFVLVGLTLIGGVALFGRAVPEAPQV</sequence>
<feature type="non-terminal residue" evidence="3">
    <location>
        <position position="147"/>
    </location>
</feature>
<dbReference type="OrthoDB" id="5517788at2"/>
<keyword evidence="4" id="KW-1185">Reference proteome</keyword>
<comment type="caution">
    <text evidence="3">The sequence shown here is derived from an EMBL/GenBank/DDBJ whole genome shotgun (WGS) entry which is preliminary data.</text>
</comment>
<proteinExistence type="predicted"/>
<dbReference type="EMBL" id="RAWK01000175">
    <property type="protein sequence ID" value="RKH60110.1"/>
    <property type="molecule type" value="Genomic_DNA"/>
</dbReference>
<feature type="transmembrane region" description="Helical" evidence="1">
    <location>
        <begin position="6"/>
        <end position="25"/>
    </location>
</feature>
<reference evidence="4" key="1">
    <citation type="submission" date="2018-09" db="EMBL/GenBank/DDBJ databases">
        <authorList>
            <person name="Livingstone P.G."/>
            <person name="Whitworth D.E."/>
        </authorList>
    </citation>
    <scope>NUCLEOTIDE SEQUENCE [LARGE SCALE GENOMIC DNA]</scope>
    <source>
        <strain evidence="4">AB050A</strain>
    </source>
</reference>
<accession>A0A3A8PZ86</accession>
<feature type="domain" description="DUF7489" evidence="2">
    <location>
        <begin position="42"/>
        <end position="104"/>
    </location>
</feature>
<dbReference type="RefSeq" id="WP_120558107.1">
    <property type="nucleotide sequence ID" value="NZ_RAWK01000175.1"/>
</dbReference>
<dbReference type="InterPro" id="IPR055912">
    <property type="entry name" value="DUF7489"/>
</dbReference>
<organism evidence="3 4">
    <name type="scientific">Corallococcus aberystwythensis</name>
    <dbReference type="NCBI Taxonomy" id="2316722"/>
    <lineage>
        <taxon>Bacteria</taxon>
        <taxon>Pseudomonadati</taxon>
        <taxon>Myxococcota</taxon>
        <taxon>Myxococcia</taxon>
        <taxon>Myxococcales</taxon>
        <taxon>Cystobacterineae</taxon>
        <taxon>Myxococcaceae</taxon>
        <taxon>Corallococcus</taxon>
    </lineage>
</organism>
<name>A0A3A8PZ86_9BACT</name>
<evidence type="ECO:0000313" key="4">
    <source>
        <dbReference type="Proteomes" id="UP000267003"/>
    </source>
</evidence>
<evidence type="ECO:0000313" key="3">
    <source>
        <dbReference type="EMBL" id="RKH60110.1"/>
    </source>
</evidence>
<keyword evidence="1" id="KW-0472">Membrane</keyword>
<dbReference type="Proteomes" id="UP000267003">
    <property type="component" value="Unassembled WGS sequence"/>
</dbReference>
<dbReference type="Pfam" id="PF24315">
    <property type="entry name" value="DUF7489"/>
    <property type="match status" value="1"/>
</dbReference>
<dbReference type="AlphaFoldDB" id="A0A3A8PZ86"/>